<dbReference type="PANTHER" id="PTHR22916:SF3">
    <property type="entry name" value="UDP-GLCNAC:BETAGAL BETA-1,3-N-ACETYLGLUCOSAMINYLTRANSFERASE-LIKE PROTEIN 1"/>
    <property type="match status" value="1"/>
</dbReference>
<dbReference type="RefSeq" id="WP_259412644.1">
    <property type="nucleotide sequence ID" value="NZ_JANWGH010000001.1"/>
</dbReference>
<protein>
    <submittedName>
        <fullName evidence="2">Glycosyltransferase</fullName>
        <ecNumber evidence="2">2.4.-.-</ecNumber>
    </submittedName>
</protein>
<dbReference type="InterPro" id="IPR001173">
    <property type="entry name" value="Glyco_trans_2-like"/>
</dbReference>
<dbReference type="Pfam" id="PF00535">
    <property type="entry name" value="Glycos_transf_2"/>
    <property type="match status" value="1"/>
</dbReference>
<dbReference type="GO" id="GO:0016757">
    <property type="term" value="F:glycosyltransferase activity"/>
    <property type="evidence" value="ECO:0007669"/>
    <property type="project" value="UniProtKB-KW"/>
</dbReference>
<evidence type="ECO:0000259" key="1">
    <source>
        <dbReference type="Pfam" id="PF00535"/>
    </source>
</evidence>
<organism evidence="2 3">
    <name type="scientific">Algoriphagus limi</name>
    <dbReference type="NCBI Taxonomy" id="2975273"/>
    <lineage>
        <taxon>Bacteria</taxon>
        <taxon>Pseudomonadati</taxon>
        <taxon>Bacteroidota</taxon>
        <taxon>Cytophagia</taxon>
        <taxon>Cytophagales</taxon>
        <taxon>Cyclobacteriaceae</taxon>
        <taxon>Algoriphagus</taxon>
    </lineage>
</organism>
<gene>
    <name evidence="2" type="ORF">NY014_00900</name>
</gene>
<keyword evidence="3" id="KW-1185">Reference proteome</keyword>
<keyword evidence="2" id="KW-0808">Transferase</keyword>
<dbReference type="Proteomes" id="UP001206788">
    <property type="component" value="Unassembled WGS sequence"/>
</dbReference>
<feature type="domain" description="Glycosyltransferase 2-like" evidence="1">
    <location>
        <begin position="9"/>
        <end position="145"/>
    </location>
</feature>
<sequence>MIEKPLVSVSCITYNHYPYIRQCIEGILKQKINFNMEVVVYDDASTDGTSDVLKEYASKFPEIFKVLIQKENQYSKGIRGNAVRYNFPRCEGKYIAFCEGDDYWTDPYKLQKQVDFLEKNPNFSTSCTNYSEVDEKGEILKKEAWDGIRLSPTISHEVILQKYKPKILTTLFKKEAFKNGFPDIFFEVFNADNFLSAIATEYGPVGFLNFTSGCYRVHNNGVWSGKNTIQQFENQLDTFQKMKLYFLKDSQQRAISNRIYQIRRRLSRLYAKEKDFVKSLSQMKHMVKVNPIDSSKVFLGNLIAPFR</sequence>
<dbReference type="PANTHER" id="PTHR22916">
    <property type="entry name" value="GLYCOSYLTRANSFERASE"/>
    <property type="match status" value="1"/>
</dbReference>
<dbReference type="EMBL" id="JANWGH010000001">
    <property type="protein sequence ID" value="MCS5488964.1"/>
    <property type="molecule type" value="Genomic_DNA"/>
</dbReference>
<dbReference type="EC" id="2.4.-.-" evidence="2"/>
<accession>A0ABT2G117</accession>
<dbReference type="InterPro" id="IPR029044">
    <property type="entry name" value="Nucleotide-diphossugar_trans"/>
</dbReference>
<evidence type="ECO:0000313" key="3">
    <source>
        <dbReference type="Proteomes" id="UP001206788"/>
    </source>
</evidence>
<evidence type="ECO:0000313" key="2">
    <source>
        <dbReference type="EMBL" id="MCS5488964.1"/>
    </source>
</evidence>
<name>A0ABT2G117_9BACT</name>
<comment type="caution">
    <text evidence="2">The sequence shown here is derived from an EMBL/GenBank/DDBJ whole genome shotgun (WGS) entry which is preliminary data.</text>
</comment>
<dbReference type="Gene3D" id="3.90.550.10">
    <property type="entry name" value="Spore Coat Polysaccharide Biosynthesis Protein SpsA, Chain A"/>
    <property type="match status" value="1"/>
</dbReference>
<keyword evidence="2" id="KW-0328">Glycosyltransferase</keyword>
<dbReference type="SUPFAM" id="SSF53448">
    <property type="entry name" value="Nucleotide-diphospho-sugar transferases"/>
    <property type="match status" value="1"/>
</dbReference>
<proteinExistence type="predicted"/>
<reference evidence="2 3" key="1">
    <citation type="submission" date="2022-08" db="EMBL/GenBank/DDBJ databases">
        <title>Algoriphagus sp. CAU 1643 isolated from mud.</title>
        <authorList>
            <person name="Kim W."/>
        </authorList>
    </citation>
    <scope>NUCLEOTIDE SEQUENCE [LARGE SCALE GENOMIC DNA]</scope>
    <source>
        <strain evidence="2 3">CAU 1643</strain>
    </source>
</reference>